<dbReference type="InterPro" id="IPR020449">
    <property type="entry name" value="Tscrpt_reg_AraC-type_HTH"/>
</dbReference>
<evidence type="ECO:0000313" key="11">
    <source>
        <dbReference type="EMBL" id="PRY81356.1"/>
    </source>
</evidence>
<gene>
    <name evidence="11" type="ORF">CLV38_1184</name>
</gene>
<dbReference type="InterPro" id="IPR051552">
    <property type="entry name" value="HptR"/>
</dbReference>
<dbReference type="GO" id="GO:0005737">
    <property type="term" value="C:cytoplasm"/>
    <property type="evidence" value="ECO:0007669"/>
    <property type="project" value="UniProtKB-SubCell"/>
</dbReference>
<organism evidence="11 12">
    <name type="scientific">Alkalibacterium olivapovliticus</name>
    <dbReference type="NCBI Taxonomy" id="99907"/>
    <lineage>
        <taxon>Bacteria</taxon>
        <taxon>Bacillati</taxon>
        <taxon>Bacillota</taxon>
        <taxon>Bacilli</taxon>
        <taxon>Lactobacillales</taxon>
        <taxon>Carnobacteriaceae</taxon>
        <taxon>Alkalibacterium</taxon>
    </lineage>
</organism>
<evidence type="ECO:0000259" key="10">
    <source>
        <dbReference type="PROSITE" id="PS50110"/>
    </source>
</evidence>
<comment type="caution">
    <text evidence="11">The sequence shown here is derived from an EMBL/GenBank/DDBJ whole genome shotgun (WGS) entry which is preliminary data.</text>
</comment>
<dbReference type="SMART" id="SM00448">
    <property type="entry name" value="REC"/>
    <property type="match status" value="1"/>
</dbReference>
<keyword evidence="2" id="KW-0963">Cytoplasm</keyword>
<keyword evidence="7" id="KW-0804">Transcription</keyword>
<dbReference type="GO" id="GO:0003700">
    <property type="term" value="F:DNA-binding transcription factor activity"/>
    <property type="evidence" value="ECO:0007669"/>
    <property type="project" value="InterPro"/>
</dbReference>
<keyword evidence="4" id="KW-0902">Two-component regulatory system</keyword>
<dbReference type="SMART" id="SM00342">
    <property type="entry name" value="HTH_ARAC"/>
    <property type="match status" value="1"/>
</dbReference>
<dbReference type="PANTHER" id="PTHR42713:SF3">
    <property type="entry name" value="TRANSCRIPTIONAL REGULATORY PROTEIN HPTR"/>
    <property type="match status" value="1"/>
</dbReference>
<feature type="domain" description="Response regulatory" evidence="10">
    <location>
        <begin position="3"/>
        <end position="120"/>
    </location>
</feature>
<evidence type="ECO:0000256" key="7">
    <source>
        <dbReference type="ARBA" id="ARBA00023163"/>
    </source>
</evidence>
<dbReference type="Pfam" id="PF12833">
    <property type="entry name" value="HTH_18"/>
    <property type="match status" value="1"/>
</dbReference>
<evidence type="ECO:0000256" key="8">
    <source>
        <dbReference type="PROSITE-ProRule" id="PRU00169"/>
    </source>
</evidence>
<sequence length="496" mass="58480">MYSVIIVDDEPAVREGMNYLIDWEKAGFCVIDSAENGLEGLELIEKERPDLVITDIKMPGLNGLGMIKEAKKKESSSRFILLSGYSDFKYAQEAISYGAIDYLLKPIDENELLTVLKKVEQQLVEETRDKKNKKHFQSYLENQTLFSYIIHKERKDEINHLSDFSAFQLIKLIRKGEKLVLQDFVQICEKCIEDNYFLYTYGDSLFMLIAAHSEMKTDQLIAELKSDTRLKATISSVGSNVDDLPNLYGEIKFLESQRYFYPDTHVLTKQSINKKAEIDSLEKLIIKLKIAIKDNQKDEIEQIVDWCVDYFQATKQDSGIVKREWSMIFIECVSFLEESMQKPIKEIEKDKILSVVWKEDSLYQTAKFLKYVFYDFGRFFYQTNEKQDIIEDIKFYSEKNYHLNLSLKDLAQEFNYSQSYLGKKFKTDTGKSYHLYLDDLRLTRAKNLLKDKHLYIYEIAKMVGYSNYDYFHKKFKKKFSISPKEYQKKWRDGEQS</sequence>
<dbReference type="PROSITE" id="PS50110">
    <property type="entry name" value="RESPONSE_REGULATORY"/>
    <property type="match status" value="1"/>
</dbReference>
<dbReference type="InterPro" id="IPR011006">
    <property type="entry name" value="CheY-like_superfamily"/>
</dbReference>
<evidence type="ECO:0000256" key="3">
    <source>
        <dbReference type="ARBA" id="ARBA00022553"/>
    </source>
</evidence>
<evidence type="ECO:0000256" key="4">
    <source>
        <dbReference type="ARBA" id="ARBA00023012"/>
    </source>
</evidence>
<dbReference type="AlphaFoldDB" id="A0A2T0W5K8"/>
<comment type="subcellular location">
    <subcellularLocation>
        <location evidence="1">Cytoplasm</location>
    </subcellularLocation>
</comment>
<dbReference type="Gene3D" id="1.10.10.60">
    <property type="entry name" value="Homeodomain-like"/>
    <property type="match status" value="2"/>
</dbReference>
<evidence type="ECO:0000259" key="9">
    <source>
        <dbReference type="PROSITE" id="PS01124"/>
    </source>
</evidence>
<dbReference type="OrthoDB" id="342399at2"/>
<evidence type="ECO:0000256" key="1">
    <source>
        <dbReference type="ARBA" id="ARBA00004496"/>
    </source>
</evidence>
<feature type="modified residue" description="4-aspartylphosphate" evidence="8">
    <location>
        <position position="55"/>
    </location>
</feature>
<keyword evidence="5" id="KW-0805">Transcription regulation</keyword>
<keyword evidence="6" id="KW-0238">DNA-binding</keyword>
<dbReference type="InterPro" id="IPR018060">
    <property type="entry name" value="HTH_AraC"/>
</dbReference>
<dbReference type="Proteomes" id="UP000238205">
    <property type="component" value="Unassembled WGS sequence"/>
</dbReference>
<dbReference type="SUPFAM" id="SSF46689">
    <property type="entry name" value="Homeodomain-like"/>
    <property type="match status" value="1"/>
</dbReference>
<protein>
    <submittedName>
        <fullName evidence="11">Two-component system response regulator YesN</fullName>
    </submittedName>
</protein>
<feature type="domain" description="HTH araC/xylS-type" evidence="9">
    <location>
        <begin position="391"/>
        <end position="489"/>
    </location>
</feature>
<evidence type="ECO:0000313" key="12">
    <source>
        <dbReference type="Proteomes" id="UP000238205"/>
    </source>
</evidence>
<reference evidence="11 12" key="1">
    <citation type="submission" date="2018-03" db="EMBL/GenBank/DDBJ databases">
        <title>Genomic Encyclopedia of Archaeal and Bacterial Type Strains, Phase II (KMG-II): from individual species to whole genera.</title>
        <authorList>
            <person name="Goeker M."/>
        </authorList>
    </citation>
    <scope>NUCLEOTIDE SEQUENCE [LARGE SCALE GENOMIC DNA]</scope>
    <source>
        <strain evidence="11 12">DSM 13175</strain>
    </source>
</reference>
<dbReference type="RefSeq" id="WP_106194435.1">
    <property type="nucleotide sequence ID" value="NZ_PVTO01000018.1"/>
</dbReference>
<evidence type="ECO:0000256" key="2">
    <source>
        <dbReference type="ARBA" id="ARBA00022490"/>
    </source>
</evidence>
<name>A0A2T0W5K8_9LACT</name>
<keyword evidence="12" id="KW-1185">Reference proteome</keyword>
<dbReference type="PRINTS" id="PR00032">
    <property type="entry name" value="HTHARAC"/>
</dbReference>
<dbReference type="Gene3D" id="3.40.50.2300">
    <property type="match status" value="1"/>
</dbReference>
<dbReference type="GO" id="GO:0043565">
    <property type="term" value="F:sequence-specific DNA binding"/>
    <property type="evidence" value="ECO:0007669"/>
    <property type="project" value="InterPro"/>
</dbReference>
<evidence type="ECO:0000256" key="6">
    <source>
        <dbReference type="ARBA" id="ARBA00023125"/>
    </source>
</evidence>
<dbReference type="Pfam" id="PF00072">
    <property type="entry name" value="Response_reg"/>
    <property type="match status" value="1"/>
</dbReference>
<dbReference type="CDD" id="cd17536">
    <property type="entry name" value="REC_YesN-like"/>
    <property type="match status" value="1"/>
</dbReference>
<dbReference type="EMBL" id="PVTO01000018">
    <property type="protein sequence ID" value="PRY81356.1"/>
    <property type="molecule type" value="Genomic_DNA"/>
</dbReference>
<dbReference type="PANTHER" id="PTHR42713">
    <property type="entry name" value="HISTIDINE KINASE-RELATED"/>
    <property type="match status" value="1"/>
</dbReference>
<keyword evidence="3 8" id="KW-0597">Phosphoprotein</keyword>
<dbReference type="SUPFAM" id="SSF52172">
    <property type="entry name" value="CheY-like"/>
    <property type="match status" value="1"/>
</dbReference>
<accession>A0A2T0W5K8</accession>
<proteinExistence type="predicted"/>
<dbReference type="InterPro" id="IPR001789">
    <property type="entry name" value="Sig_transdc_resp-reg_receiver"/>
</dbReference>
<evidence type="ECO:0000256" key="5">
    <source>
        <dbReference type="ARBA" id="ARBA00023015"/>
    </source>
</evidence>
<dbReference type="InterPro" id="IPR009057">
    <property type="entry name" value="Homeodomain-like_sf"/>
</dbReference>
<dbReference type="PROSITE" id="PS01124">
    <property type="entry name" value="HTH_ARAC_FAMILY_2"/>
    <property type="match status" value="1"/>
</dbReference>
<dbReference type="GO" id="GO:0000160">
    <property type="term" value="P:phosphorelay signal transduction system"/>
    <property type="evidence" value="ECO:0007669"/>
    <property type="project" value="UniProtKB-KW"/>
</dbReference>